<dbReference type="Proteomes" id="UP001234297">
    <property type="component" value="Chromosome 10"/>
</dbReference>
<reference evidence="1 2" key="1">
    <citation type="journal article" date="2022" name="Hortic Res">
        <title>A haplotype resolved chromosomal level avocado genome allows analysis of novel avocado genes.</title>
        <authorList>
            <person name="Nath O."/>
            <person name="Fletcher S.J."/>
            <person name="Hayward A."/>
            <person name="Shaw L.M."/>
            <person name="Masouleh A.K."/>
            <person name="Furtado A."/>
            <person name="Henry R.J."/>
            <person name="Mitter N."/>
        </authorList>
    </citation>
    <scope>NUCLEOTIDE SEQUENCE [LARGE SCALE GENOMIC DNA]</scope>
    <source>
        <strain evidence="2">cv. Hass</strain>
    </source>
</reference>
<dbReference type="EMBL" id="CM056818">
    <property type="protein sequence ID" value="KAJ8623450.1"/>
    <property type="molecule type" value="Genomic_DNA"/>
</dbReference>
<sequence>MPNSLHSSKVGPTQNFLPYGRYGNVATWHLQAKEPTRPIYGALNQVRISLTDRENSFLVCEAGFENVDESMDWATILAPLL</sequence>
<protein>
    <submittedName>
        <fullName evidence="1">Uncharacterized protein</fullName>
    </submittedName>
</protein>
<keyword evidence="2" id="KW-1185">Reference proteome</keyword>
<comment type="caution">
    <text evidence="1">The sequence shown here is derived from an EMBL/GenBank/DDBJ whole genome shotgun (WGS) entry which is preliminary data.</text>
</comment>
<proteinExistence type="predicted"/>
<evidence type="ECO:0000313" key="2">
    <source>
        <dbReference type="Proteomes" id="UP001234297"/>
    </source>
</evidence>
<organism evidence="1 2">
    <name type="scientific">Persea americana</name>
    <name type="common">Avocado</name>
    <dbReference type="NCBI Taxonomy" id="3435"/>
    <lineage>
        <taxon>Eukaryota</taxon>
        <taxon>Viridiplantae</taxon>
        <taxon>Streptophyta</taxon>
        <taxon>Embryophyta</taxon>
        <taxon>Tracheophyta</taxon>
        <taxon>Spermatophyta</taxon>
        <taxon>Magnoliopsida</taxon>
        <taxon>Magnoliidae</taxon>
        <taxon>Laurales</taxon>
        <taxon>Lauraceae</taxon>
        <taxon>Persea</taxon>
    </lineage>
</organism>
<name>A0ACC2KR41_PERAE</name>
<accession>A0ACC2KR41</accession>
<gene>
    <name evidence="1" type="ORF">MRB53_031979</name>
</gene>
<evidence type="ECO:0000313" key="1">
    <source>
        <dbReference type="EMBL" id="KAJ8623450.1"/>
    </source>
</evidence>